<keyword evidence="1" id="KW-0472">Membrane</keyword>
<dbReference type="Proteomes" id="UP000092460">
    <property type="component" value="Unassembled WGS sequence"/>
</dbReference>
<accession>A0A1B0AUQ3</accession>
<reference evidence="2" key="2">
    <citation type="submission" date="2020-05" db="UniProtKB">
        <authorList>
            <consortium name="EnsemblMetazoa"/>
        </authorList>
    </citation>
    <scope>IDENTIFICATION</scope>
    <source>
        <strain evidence="2">IAEA</strain>
    </source>
</reference>
<keyword evidence="1" id="KW-0812">Transmembrane</keyword>
<proteinExistence type="predicted"/>
<sequence>MHLNSASAAKSLVAIDAEVDCVLDDESSLSCCGCVLLNNDCCCGCCVGVVVVAAVVVVGVVGKIGALLLIAVPDLMLLHYWKSSHCWHEKVRVLFQFDHFAATAAV</sequence>
<protein>
    <submittedName>
        <fullName evidence="2">Uncharacterized protein</fullName>
    </submittedName>
</protein>
<evidence type="ECO:0000313" key="2">
    <source>
        <dbReference type="EnsemblMetazoa" id="GPPI009344-PA"/>
    </source>
</evidence>
<dbReference type="EMBL" id="JXJN01003708">
    <property type="status" value="NOT_ANNOTATED_CDS"/>
    <property type="molecule type" value="Genomic_DNA"/>
</dbReference>
<keyword evidence="3" id="KW-1185">Reference proteome</keyword>
<dbReference type="EnsemblMetazoa" id="GPPI009344-RA">
    <property type="protein sequence ID" value="GPPI009344-PA"/>
    <property type="gene ID" value="GPPI009344"/>
</dbReference>
<dbReference type="VEuPathDB" id="VectorBase:GPPI009344"/>
<reference evidence="3" key="1">
    <citation type="submission" date="2015-01" db="EMBL/GenBank/DDBJ databases">
        <authorList>
            <person name="Aksoy S."/>
            <person name="Warren W."/>
            <person name="Wilson R.K."/>
        </authorList>
    </citation>
    <scope>NUCLEOTIDE SEQUENCE [LARGE SCALE GENOMIC DNA]</scope>
    <source>
        <strain evidence="3">IAEA</strain>
    </source>
</reference>
<organism evidence="2 3">
    <name type="scientific">Glossina palpalis gambiensis</name>
    <dbReference type="NCBI Taxonomy" id="67801"/>
    <lineage>
        <taxon>Eukaryota</taxon>
        <taxon>Metazoa</taxon>
        <taxon>Ecdysozoa</taxon>
        <taxon>Arthropoda</taxon>
        <taxon>Hexapoda</taxon>
        <taxon>Insecta</taxon>
        <taxon>Pterygota</taxon>
        <taxon>Neoptera</taxon>
        <taxon>Endopterygota</taxon>
        <taxon>Diptera</taxon>
        <taxon>Brachycera</taxon>
        <taxon>Muscomorpha</taxon>
        <taxon>Hippoboscoidea</taxon>
        <taxon>Glossinidae</taxon>
        <taxon>Glossina</taxon>
    </lineage>
</organism>
<dbReference type="AlphaFoldDB" id="A0A1B0AUQ3"/>
<feature type="transmembrane region" description="Helical" evidence="1">
    <location>
        <begin position="47"/>
        <end position="72"/>
    </location>
</feature>
<name>A0A1B0AUQ3_9MUSC</name>
<evidence type="ECO:0000256" key="1">
    <source>
        <dbReference type="SAM" id="Phobius"/>
    </source>
</evidence>
<keyword evidence="1" id="KW-1133">Transmembrane helix</keyword>
<evidence type="ECO:0000313" key="3">
    <source>
        <dbReference type="Proteomes" id="UP000092460"/>
    </source>
</evidence>